<sequence>MRSCYASRGAREEPVGFRGTRQVWLPERPWSFSIWKFRWSPADLAPAARFAAERRWPAPALDQSPGDQSLTGTAAGGDSNGTHQAA</sequence>
<feature type="region of interest" description="Disordered" evidence="1">
    <location>
        <begin position="55"/>
        <end position="86"/>
    </location>
</feature>
<proteinExistence type="predicted"/>
<dbReference type="Proteomes" id="UP001341281">
    <property type="component" value="Chromosome 04"/>
</dbReference>
<protein>
    <submittedName>
        <fullName evidence="2">Uncharacterized protein</fullName>
    </submittedName>
</protein>
<accession>A0AAQ3T5P8</accession>
<evidence type="ECO:0000256" key="1">
    <source>
        <dbReference type="SAM" id="MobiDB-lite"/>
    </source>
</evidence>
<reference evidence="2 3" key="1">
    <citation type="submission" date="2024-02" db="EMBL/GenBank/DDBJ databases">
        <title>High-quality chromosome-scale genome assembly of Pensacola bahiagrass (Paspalum notatum Flugge var. saurae).</title>
        <authorList>
            <person name="Vega J.M."/>
            <person name="Podio M."/>
            <person name="Orjuela J."/>
            <person name="Siena L.A."/>
            <person name="Pessino S.C."/>
            <person name="Combes M.C."/>
            <person name="Mariac C."/>
            <person name="Albertini E."/>
            <person name="Pupilli F."/>
            <person name="Ortiz J.P.A."/>
            <person name="Leblanc O."/>
        </authorList>
    </citation>
    <scope>NUCLEOTIDE SEQUENCE [LARGE SCALE GENOMIC DNA]</scope>
    <source>
        <strain evidence="2">R1</strain>
        <tissue evidence="2">Leaf</tissue>
    </source>
</reference>
<name>A0AAQ3T5P8_PASNO</name>
<evidence type="ECO:0000313" key="2">
    <source>
        <dbReference type="EMBL" id="WVZ67514.1"/>
    </source>
</evidence>
<dbReference type="EMBL" id="CP144748">
    <property type="protein sequence ID" value="WVZ67514.1"/>
    <property type="molecule type" value="Genomic_DNA"/>
</dbReference>
<gene>
    <name evidence="2" type="ORF">U9M48_016577</name>
</gene>
<dbReference type="AlphaFoldDB" id="A0AAQ3T5P8"/>
<keyword evidence="3" id="KW-1185">Reference proteome</keyword>
<organism evidence="2 3">
    <name type="scientific">Paspalum notatum var. saurae</name>
    <dbReference type="NCBI Taxonomy" id="547442"/>
    <lineage>
        <taxon>Eukaryota</taxon>
        <taxon>Viridiplantae</taxon>
        <taxon>Streptophyta</taxon>
        <taxon>Embryophyta</taxon>
        <taxon>Tracheophyta</taxon>
        <taxon>Spermatophyta</taxon>
        <taxon>Magnoliopsida</taxon>
        <taxon>Liliopsida</taxon>
        <taxon>Poales</taxon>
        <taxon>Poaceae</taxon>
        <taxon>PACMAD clade</taxon>
        <taxon>Panicoideae</taxon>
        <taxon>Andropogonodae</taxon>
        <taxon>Paspaleae</taxon>
        <taxon>Paspalinae</taxon>
        <taxon>Paspalum</taxon>
    </lineage>
</organism>
<evidence type="ECO:0000313" key="3">
    <source>
        <dbReference type="Proteomes" id="UP001341281"/>
    </source>
</evidence>